<dbReference type="Gene3D" id="1.25.40.20">
    <property type="entry name" value="Ankyrin repeat-containing domain"/>
    <property type="match status" value="1"/>
</dbReference>
<evidence type="ECO:0000313" key="3">
    <source>
        <dbReference type="EMBL" id="QHT77567.1"/>
    </source>
</evidence>
<dbReference type="InterPro" id="IPR002110">
    <property type="entry name" value="Ankyrin_rpt"/>
</dbReference>
<protein>
    <submittedName>
        <fullName evidence="3">Uncharacterized protein</fullName>
    </submittedName>
</protein>
<dbReference type="SMART" id="SM00248">
    <property type="entry name" value="ANK"/>
    <property type="match status" value="3"/>
</dbReference>
<organism evidence="3">
    <name type="scientific">viral metagenome</name>
    <dbReference type="NCBI Taxonomy" id="1070528"/>
    <lineage>
        <taxon>unclassified sequences</taxon>
        <taxon>metagenomes</taxon>
        <taxon>organismal metagenomes</taxon>
    </lineage>
</organism>
<keyword evidence="1" id="KW-0677">Repeat</keyword>
<dbReference type="PROSITE" id="PS50088">
    <property type="entry name" value="ANK_REPEAT"/>
    <property type="match status" value="2"/>
</dbReference>
<dbReference type="AlphaFoldDB" id="A0A6C0HB13"/>
<name>A0A6C0HB13_9ZZZZ</name>
<reference evidence="3" key="1">
    <citation type="journal article" date="2020" name="Nature">
        <title>Giant virus diversity and host interactions through global metagenomics.</title>
        <authorList>
            <person name="Schulz F."/>
            <person name="Roux S."/>
            <person name="Paez-Espino D."/>
            <person name="Jungbluth S."/>
            <person name="Walsh D.A."/>
            <person name="Denef V.J."/>
            <person name="McMahon K.D."/>
            <person name="Konstantinidis K.T."/>
            <person name="Eloe-Fadrosh E.A."/>
            <person name="Kyrpides N.C."/>
            <person name="Woyke T."/>
        </authorList>
    </citation>
    <scope>NUCLEOTIDE SEQUENCE</scope>
    <source>
        <strain evidence="3">GVMAG-M-3300023179-90</strain>
    </source>
</reference>
<accession>A0A6C0HB13</accession>
<dbReference type="PANTHER" id="PTHR24171">
    <property type="entry name" value="ANKYRIN REPEAT DOMAIN-CONTAINING PROTEIN 39-RELATED"/>
    <property type="match status" value="1"/>
</dbReference>
<dbReference type="InterPro" id="IPR036770">
    <property type="entry name" value="Ankyrin_rpt-contain_sf"/>
</dbReference>
<dbReference type="SUPFAM" id="SSF48403">
    <property type="entry name" value="Ankyrin repeat"/>
    <property type="match status" value="1"/>
</dbReference>
<keyword evidence="2" id="KW-0040">ANK repeat</keyword>
<dbReference type="PROSITE" id="PS50297">
    <property type="entry name" value="ANK_REP_REGION"/>
    <property type="match status" value="2"/>
</dbReference>
<evidence type="ECO:0000256" key="2">
    <source>
        <dbReference type="ARBA" id="ARBA00023043"/>
    </source>
</evidence>
<dbReference type="EMBL" id="MN739920">
    <property type="protein sequence ID" value="QHT77567.1"/>
    <property type="molecule type" value="Genomic_DNA"/>
</dbReference>
<evidence type="ECO:0000256" key="1">
    <source>
        <dbReference type="ARBA" id="ARBA00022737"/>
    </source>
</evidence>
<sequence length="162" mass="18815">MDKGDKLWRRNMNDEKTKVRNCDQQLLNGAYFGNWQIVKKWIQAGGNPNYMEERDGWLPIHYAARWGDMRMLLLLIHSGADIDGKTNSNETALHKAARWNRREIAIALLKRGAKIEIKNSDGNKAADMTSEEWMRDLINNFEEFLANEQITNEKNAIPKRKA</sequence>
<dbReference type="Pfam" id="PF12796">
    <property type="entry name" value="Ank_2"/>
    <property type="match status" value="1"/>
</dbReference>
<proteinExistence type="predicted"/>